<name>A0A146K7K6_9EUKA</name>
<protein>
    <submittedName>
        <fullName evidence="1">SNF7 family protein</fullName>
    </submittedName>
</protein>
<evidence type="ECO:0000313" key="1">
    <source>
        <dbReference type="EMBL" id="JAP92830.1"/>
    </source>
</evidence>
<dbReference type="PANTHER" id="PTHR10476">
    <property type="entry name" value="CHARGED MULTIVESICULAR BODY PROTEIN"/>
    <property type="match status" value="1"/>
</dbReference>
<dbReference type="Gene3D" id="6.10.140.1230">
    <property type="match status" value="1"/>
</dbReference>
<gene>
    <name evidence="1" type="ORF">TPC1_15102</name>
</gene>
<dbReference type="InterPro" id="IPR005024">
    <property type="entry name" value="Snf7_fam"/>
</dbReference>
<dbReference type="AlphaFoldDB" id="A0A146K7K6"/>
<accession>A0A146K7K6</accession>
<sequence>MDDFIFNMRFQGKMFRRESDKALKDFKKYQEKAKVQLMKNNAEAAQIYAQQAVQYKQYSAQYVQMACKFDIICGNLKTQQLNSQTVGEIAKLNDVVQQNLQPSEMINQAKVMTQFNMVCEKMGVQQSVVQNMMGETDQQVGVSDLMRQLEDEIATKDVGQVKDVQQIEEPVAVVQNQKRNELDDLASKLAML</sequence>
<reference evidence="1" key="1">
    <citation type="submission" date="2015-07" db="EMBL/GenBank/DDBJ databases">
        <title>Adaptation to a free-living lifestyle via gene acquisitions in the diplomonad Trepomonas sp. PC1.</title>
        <authorList>
            <person name="Xu F."/>
            <person name="Jerlstrom-Hultqvist J."/>
            <person name="Kolisko M."/>
            <person name="Simpson A.G.B."/>
            <person name="Roger A.J."/>
            <person name="Svard S.G."/>
            <person name="Andersson J.O."/>
        </authorList>
    </citation>
    <scope>NUCLEOTIDE SEQUENCE</scope>
    <source>
        <strain evidence="1">PC1</strain>
    </source>
</reference>
<proteinExistence type="predicted"/>
<organism evidence="1">
    <name type="scientific">Trepomonas sp. PC1</name>
    <dbReference type="NCBI Taxonomy" id="1076344"/>
    <lineage>
        <taxon>Eukaryota</taxon>
        <taxon>Metamonada</taxon>
        <taxon>Diplomonadida</taxon>
        <taxon>Hexamitidae</taxon>
        <taxon>Hexamitinae</taxon>
        <taxon>Trepomonas</taxon>
    </lineage>
</organism>
<dbReference type="GO" id="GO:0007034">
    <property type="term" value="P:vacuolar transport"/>
    <property type="evidence" value="ECO:0007669"/>
    <property type="project" value="InterPro"/>
</dbReference>
<dbReference type="EMBL" id="GDID01003776">
    <property type="protein sequence ID" value="JAP92830.1"/>
    <property type="molecule type" value="Transcribed_RNA"/>
</dbReference>